<reference evidence="2" key="1">
    <citation type="journal article" date="2019" name="Int. J. Syst. Evol. Microbiol.">
        <title>The Global Catalogue of Microorganisms (GCM) 10K type strain sequencing project: providing services to taxonomists for standard genome sequencing and annotation.</title>
        <authorList>
            <consortium name="The Broad Institute Genomics Platform"/>
            <consortium name="The Broad Institute Genome Sequencing Center for Infectious Disease"/>
            <person name="Wu L."/>
            <person name="Ma J."/>
        </authorList>
    </citation>
    <scope>NUCLEOTIDE SEQUENCE [LARGE SCALE GENOMIC DNA]</scope>
    <source>
        <strain evidence="2">JCM 15933</strain>
    </source>
</reference>
<dbReference type="InterPro" id="IPR043519">
    <property type="entry name" value="NT_sf"/>
</dbReference>
<dbReference type="PANTHER" id="PTHR34822">
    <property type="entry name" value="GRPB DOMAIN PROTEIN (AFU_ORTHOLOGUE AFUA_1G01530)"/>
    <property type="match status" value="1"/>
</dbReference>
<gene>
    <name evidence="1" type="ORF">GCM10009827_113280</name>
</gene>
<keyword evidence="2" id="KW-1185">Reference proteome</keyword>
<evidence type="ECO:0008006" key="3">
    <source>
        <dbReference type="Google" id="ProtNLM"/>
    </source>
</evidence>
<dbReference type="Gene3D" id="3.30.460.10">
    <property type="entry name" value="Beta Polymerase, domain 2"/>
    <property type="match status" value="1"/>
</dbReference>
<comment type="caution">
    <text evidence="1">The sequence shown here is derived from an EMBL/GenBank/DDBJ whole genome shotgun (WGS) entry which is preliminary data.</text>
</comment>
<evidence type="ECO:0000313" key="1">
    <source>
        <dbReference type="EMBL" id="GAA1572640.1"/>
    </source>
</evidence>
<dbReference type="PANTHER" id="PTHR34822:SF1">
    <property type="entry name" value="GRPB FAMILY PROTEIN"/>
    <property type="match status" value="1"/>
</dbReference>
<dbReference type="EMBL" id="BAAAQD010000049">
    <property type="protein sequence ID" value="GAA1572640.1"/>
    <property type="molecule type" value="Genomic_DNA"/>
</dbReference>
<evidence type="ECO:0000313" key="2">
    <source>
        <dbReference type="Proteomes" id="UP001501470"/>
    </source>
</evidence>
<dbReference type="SUPFAM" id="SSF81301">
    <property type="entry name" value="Nucleotidyltransferase"/>
    <property type="match status" value="1"/>
</dbReference>
<dbReference type="RefSeq" id="WP_344514703.1">
    <property type="nucleotide sequence ID" value="NZ_BAAAQD010000049.1"/>
</dbReference>
<dbReference type="InterPro" id="IPR007344">
    <property type="entry name" value="GrpB/CoaE"/>
</dbReference>
<accession>A0ABP4P2R3</accession>
<name>A0ABP4P2R3_9ACTN</name>
<organism evidence="1 2">
    <name type="scientific">Dactylosporangium maewongense</name>
    <dbReference type="NCBI Taxonomy" id="634393"/>
    <lineage>
        <taxon>Bacteria</taxon>
        <taxon>Bacillati</taxon>
        <taxon>Actinomycetota</taxon>
        <taxon>Actinomycetes</taxon>
        <taxon>Micromonosporales</taxon>
        <taxon>Micromonosporaceae</taxon>
        <taxon>Dactylosporangium</taxon>
    </lineage>
</organism>
<dbReference type="Proteomes" id="UP001501470">
    <property type="component" value="Unassembled WGS sequence"/>
</dbReference>
<sequence>MLIEIHDHDPAWADAARRAVEELTAALPGLFGAVEHVGSTAVPGLAAKPVIDLMAATVALDAVVEADEVLGSLGYRRLETGMRGRLFYRRDGSPVAYHLHVVTADTWDTRNERLLRDHLLRYAADRDEYGALKRRLAEAGPDGDAYTRAKTALIQRMVDAARDARGLPRVDVWED</sequence>
<protein>
    <recommendedName>
        <fullName evidence="3">GrpB family protein</fullName>
    </recommendedName>
</protein>
<dbReference type="Pfam" id="PF04229">
    <property type="entry name" value="GrpB"/>
    <property type="match status" value="1"/>
</dbReference>
<proteinExistence type="predicted"/>